<dbReference type="eggNOG" id="KOG4197">
    <property type="taxonomic scope" value="Eukaryota"/>
</dbReference>
<dbReference type="Gene3D" id="1.25.40.10">
    <property type="entry name" value="Tetratricopeptide repeat domain"/>
    <property type="match status" value="2"/>
</dbReference>
<reference evidence="5" key="3">
    <citation type="submission" date="2018-08" db="UniProtKB">
        <authorList>
            <consortium name="EnsemblPlants"/>
        </authorList>
    </citation>
    <scope>IDENTIFICATION</scope>
    <source>
        <strain evidence="5">cv. Bd21</strain>
    </source>
</reference>
<evidence type="ECO:0000256" key="2">
    <source>
        <dbReference type="ARBA" id="ARBA00022946"/>
    </source>
</evidence>
<dbReference type="FunCoup" id="I1IQ15">
    <property type="interactions" value="1"/>
</dbReference>
<name>I1IQ15_BRADI</name>
<dbReference type="Pfam" id="PF01535">
    <property type="entry name" value="PPR"/>
    <property type="match status" value="6"/>
</dbReference>
<gene>
    <name evidence="4" type="ORF">BRADI_4g30017v3</name>
</gene>
<dbReference type="InterPro" id="IPR011990">
    <property type="entry name" value="TPR-like_helical_dom_sf"/>
</dbReference>
<dbReference type="GO" id="GO:0009451">
    <property type="term" value="P:RNA modification"/>
    <property type="evidence" value="ECO:0000318"/>
    <property type="project" value="GO_Central"/>
</dbReference>
<evidence type="ECO:0000256" key="1">
    <source>
        <dbReference type="ARBA" id="ARBA00022737"/>
    </source>
</evidence>
<dbReference type="InterPro" id="IPR046960">
    <property type="entry name" value="PPR_At4g14850-like_plant"/>
</dbReference>
<keyword evidence="2" id="KW-0809">Transit peptide</keyword>
<dbReference type="Pfam" id="PF20431">
    <property type="entry name" value="E_motif"/>
    <property type="match status" value="1"/>
</dbReference>
<dbReference type="Proteomes" id="UP000008810">
    <property type="component" value="Chromosome 4"/>
</dbReference>
<dbReference type="PROSITE" id="PS51375">
    <property type="entry name" value="PPR"/>
    <property type="match status" value="3"/>
</dbReference>
<evidence type="ECO:0008006" key="7">
    <source>
        <dbReference type="Google" id="ProtNLM"/>
    </source>
</evidence>
<dbReference type="FunFam" id="1.25.40.10:FF:000348">
    <property type="entry name" value="Pentatricopeptide repeat-containing protein chloroplastic"/>
    <property type="match status" value="1"/>
</dbReference>
<dbReference type="OMA" id="MGVKKPP"/>
<dbReference type="InterPro" id="IPR046848">
    <property type="entry name" value="E_motif"/>
</dbReference>
<dbReference type="PANTHER" id="PTHR47926">
    <property type="entry name" value="PENTATRICOPEPTIDE REPEAT-CONTAINING PROTEIN"/>
    <property type="match status" value="1"/>
</dbReference>
<dbReference type="PANTHER" id="PTHR47926:SF526">
    <property type="entry name" value="PENTACOTRIPEPTIDE-REPEAT REGION OF PRORP DOMAIN-CONTAINING PROTEIN"/>
    <property type="match status" value="1"/>
</dbReference>
<feature type="repeat" description="PPR" evidence="3">
    <location>
        <begin position="219"/>
        <end position="249"/>
    </location>
</feature>
<dbReference type="Gramene" id="PNT64541">
    <property type="protein sequence ID" value="PNT64541"/>
    <property type="gene ID" value="BRADI_4g30017v3"/>
</dbReference>
<keyword evidence="1" id="KW-0677">Repeat</keyword>
<dbReference type="EMBL" id="CM000883">
    <property type="protein sequence ID" value="PNT64541.1"/>
    <property type="molecule type" value="Genomic_DNA"/>
</dbReference>
<dbReference type="InterPro" id="IPR002885">
    <property type="entry name" value="PPR_rpt"/>
</dbReference>
<organism evidence="4">
    <name type="scientific">Brachypodium distachyon</name>
    <name type="common">Purple false brome</name>
    <name type="synonym">Trachynia distachya</name>
    <dbReference type="NCBI Taxonomy" id="15368"/>
    <lineage>
        <taxon>Eukaryota</taxon>
        <taxon>Viridiplantae</taxon>
        <taxon>Streptophyta</taxon>
        <taxon>Embryophyta</taxon>
        <taxon>Tracheophyta</taxon>
        <taxon>Spermatophyta</taxon>
        <taxon>Magnoliopsida</taxon>
        <taxon>Liliopsida</taxon>
        <taxon>Poales</taxon>
        <taxon>Poaceae</taxon>
        <taxon>BOP clade</taxon>
        <taxon>Pooideae</taxon>
        <taxon>Stipodae</taxon>
        <taxon>Brachypodieae</taxon>
        <taxon>Brachypodium</taxon>
    </lineage>
</organism>
<dbReference type="KEGG" id="bdi:100822471"/>
<dbReference type="HOGENOM" id="CLU_002706_0_6_1"/>
<reference evidence="4 5" key="1">
    <citation type="journal article" date="2010" name="Nature">
        <title>Genome sequencing and analysis of the model grass Brachypodium distachyon.</title>
        <authorList>
            <consortium name="International Brachypodium Initiative"/>
        </authorList>
    </citation>
    <scope>NUCLEOTIDE SEQUENCE [LARGE SCALE GENOMIC DNA]</scope>
    <source>
        <strain evidence="4 5">Bd21</strain>
    </source>
</reference>
<accession>I1IQ15</accession>
<dbReference type="GO" id="GO:0003723">
    <property type="term" value="F:RNA binding"/>
    <property type="evidence" value="ECO:0007669"/>
    <property type="project" value="InterPro"/>
</dbReference>
<evidence type="ECO:0000313" key="4">
    <source>
        <dbReference type="EMBL" id="PNT64541.1"/>
    </source>
</evidence>
<dbReference type="OrthoDB" id="736185at2759"/>
<proteinExistence type="predicted"/>
<dbReference type="NCBIfam" id="TIGR00756">
    <property type="entry name" value="PPR"/>
    <property type="match status" value="3"/>
</dbReference>
<reference evidence="4" key="2">
    <citation type="submission" date="2017-06" db="EMBL/GenBank/DDBJ databases">
        <title>WGS assembly of Brachypodium distachyon.</title>
        <authorList>
            <consortium name="The International Brachypodium Initiative"/>
            <person name="Lucas S."/>
            <person name="Harmon-Smith M."/>
            <person name="Lail K."/>
            <person name="Tice H."/>
            <person name="Grimwood J."/>
            <person name="Bruce D."/>
            <person name="Barry K."/>
            <person name="Shu S."/>
            <person name="Lindquist E."/>
            <person name="Wang M."/>
            <person name="Pitluck S."/>
            <person name="Vogel J.P."/>
            <person name="Garvin D.F."/>
            <person name="Mockler T.C."/>
            <person name="Schmutz J."/>
            <person name="Rokhsar D."/>
            <person name="Bevan M.W."/>
        </authorList>
    </citation>
    <scope>NUCLEOTIDE SEQUENCE</scope>
    <source>
        <strain evidence="4">Bd21</strain>
    </source>
</reference>
<dbReference type="Pfam" id="PF13041">
    <property type="entry name" value="PPR_2"/>
    <property type="match status" value="1"/>
</dbReference>
<feature type="repeat" description="PPR" evidence="3">
    <location>
        <begin position="250"/>
        <end position="284"/>
    </location>
</feature>
<keyword evidence="6" id="KW-1185">Reference proteome</keyword>
<evidence type="ECO:0000313" key="6">
    <source>
        <dbReference type="Proteomes" id="UP000008810"/>
    </source>
</evidence>
<evidence type="ECO:0000256" key="3">
    <source>
        <dbReference type="PROSITE-ProRule" id="PRU00708"/>
    </source>
</evidence>
<evidence type="ECO:0000313" key="5">
    <source>
        <dbReference type="EnsemblPlants" id="PNT64541"/>
    </source>
</evidence>
<dbReference type="FunFam" id="1.25.40.10:FF:002558">
    <property type="entry name" value="Pentatricopeptide repeat-containing protein chloroplastic"/>
    <property type="match status" value="1"/>
</dbReference>
<dbReference type="EnsemblPlants" id="PNT64541">
    <property type="protein sequence ID" value="PNT64541"/>
    <property type="gene ID" value="BRADI_4g30017v3"/>
</dbReference>
<dbReference type="STRING" id="15368.I1IQ15"/>
<sequence>MPSNFPPRRPALPPNLPPHIPYSRALQQRLYLLAQHVRRRRDLPQGATSSSSSGAARRALDQLHAQLLLNGFHRKRFLVAKLLSLAAAAADLPRAESLFLSASSPSCPHHLHPPTLANLLLRAAAASRAPPRQLLYLFSRLVGRHGFRPNAFSFSTLLAALADAGAGALPHGPALHASALATGLAQSSSHVMTSLLDMYATAGQLGDAGKVFDEMPERTVAAWNCMLSAYVRCGEVDAALHFFGEMPGRDAVAWTTVIAGCANAGRAAEAVDLFWRMRKARVKDDAVTMVALLTACAELGDLQLGRWVHARVDQDGQDQRIVLLDNALIHMYVRCGAVEDAHCMFLRMPRRSTVSWTTMISGLAIHGRAEEALELFRRMEERPDGATLLAVLWACSHSGKVDFAWRYFESMERLYGITPEIHHYGCMVDMLCRSRRLYEALELAETMPLQSNEAVWGALLSGCKREGNLELSAKVVDRLIELQPNRAVGHLVLLSNMYAAVGQWEQAQMVRERVAAMNSGKPAGGSWVNPNQARMLEA</sequence>
<feature type="repeat" description="PPR" evidence="3">
    <location>
        <begin position="352"/>
        <end position="382"/>
    </location>
</feature>
<protein>
    <recommendedName>
        <fullName evidence="7">Pentacotripeptide-repeat region of PRORP domain-containing protein</fullName>
    </recommendedName>
</protein>
<dbReference type="AlphaFoldDB" id="I1IQ15"/>